<sequence length="262" mass="30921">MSTHFIAIVVENPPAWANETIRNWEEIFDRRGVADVLDFVTQEISEPLSQIDMRQVIGQDGHYAGQTWLEAVTDPQYKPSKMDSAFRKYDDNPSYYFSGEVRNDMYFSSLNGGPWYCDSGGNHRTIVAKFVCERLFRERGTYPLVCGVLKHSYFADLEALDLFKKLHEFRDRGIHVTVQRRQLSDYLVSEKHIFEYEPTFFVADFRFDRDNLRSQWLSAQQFHHFARHVLKHDGRVTRFERLKHYWLQFACGDFSSLILPPQ</sequence>
<gene>
    <name evidence="1" type="ORF">FSO04_44325</name>
</gene>
<dbReference type="Proteomes" id="UP000463700">
    <property type="component" value="Unassembled WGS sequence"/>
</dbReference>
<evidence type="ECO:0000313" key="2">
    <source>
        <dbReference type="Proteomes" id="UP000463700"/>
    </source>
</evidence>
<reference evidence="1 2" key="1">
    <citation type="journal article" date="2020" name="Int. J. Syst. Evol. Microbiol.">
        <title>Paraburkholderia madseniana sp. nov., a phenolic acid-degrading bacterium isolated from acidic forest soil.</title>
        <authorList>
            <person name="Wilhelm R.C."/>
            <person name="Murphy S.J.L."/>
            <person name="Feriancek N.M."/>
            <person name="Karasz D.C."/>
            <person name="DeRito C.M."/>
            <person name="Newman J.D."/>
            <person name="Buckley D.H."/>
        </authorList>
    </citation>
    <scope>NUCLEOTIDE SEQUENCE [LARGE SCALE GENOMIC DNA]</scope>
    <source>
        <strain evidence="1 2">RP11</strain>
    </source>
</reference>
<name>A0A6N6W1B5_9BURK</name>
<organism evidence="1 2">
    <name type="scientific">Paraburkholderia madseniana</name>
    <dbReference type="NCBI Taxonomy" id="2599607"/>
    <lineage>
        <taxon>Bacteria</taxon>
        <taxon>Pseudomonadati</taxon>
        <taxon>Pseudomonadota</taxon>
        <taxon>Betaproteobacteria</taxon>
        <taxon>Burkholderiales</taxon>
        <taxon>Burkholderiaceae</taxon>
        <taxon>Paraburkholderia</taxon>
    </lineage>
</organism>
<protein>
    <submittedName>
        <fullName evidence="1">Uncharacterized protein</fullName>
    </submittedName>
</protein>
<dbReference type="RefSeq" id="WP_154567654.1">
    <property type="nucleotide sequence ID" value="NZ_VOSW01000192.1"/>
</dbReference>
<dbReference type="AlphaFoldDB" id="A0A6N6W1B5"/>
<accession>A0A6N6W1B5</accession>
<dbReference type="OrthoDB" id="8700897at2"/>
<evidence type="ECO:0000313" key="1">
    <source>
        <dbReference type="EMBL" id="KAE8753584.1"/>
    </source>
</evidence>
<comment type="caution">
    <text evidence="1">The sequence shown here is derived from an EMBL/GenBank/DDBJ whole genome shotgun (WGS) entry which is preliminary data.</text>
</comment>
<proteinExistence type="predicted"/>
<dbReference type="EMBL" id="VOSW01000192">
    <property type="protein sequence ID" value="KAE8753584.1"/>
    <property type="molecule type" value="Genomic_DNA"/>
</dbReference>